<protein>
    <submittedName>
        <fullName evidence="3">Uncharacterized protein</fullName>
    </submittedName>
</protein>
<gene>
    <name evidence="3" type="ORF">AB1Y20_009466</name>
</gene>
<feature type="region of interest" description="Disordered" evidence="1">
    <location>
        <begin position="119"/>
        <end position="215"/>
    </location>
</feature>
<evidence type="ECO:0000313" key="4">
    <source>
        <dbReference type="Proteomes" id="UP001515480"/>
    </source>
</evidence>
<dbReference type="AlphaFoldDB" id="A0AB34K4U6"/>
<keyword evidence="2" id="KW-0732">Signal</keyword>
<evidence type="ECO:0000256" key="2">
    <source>
        <dbReference type="SAM" id="SignalP"/>
    </source>
</evidence>
<evidence type="ECO:0000313" key="3">
    <source>
        <dbReference type="EMBL" id="KAL1528101.1"/>
    </source>
</evidence>
<organism evidence="3 4">
    <name type="scientific">Prymnesium parvum</name>
    <name type="common">Toxic golden alga</name>
    <dbReference type="NCBI Taxonomy" id="97485"/>
    <lineage>
        <taxon>Eukaryota</taxon>
        <taxon>Haptista</taxon>
        <taxon>Haptophyta</taxon>
        <taxon>Prymnesiophyceae</taxon>
        <taxon>Prymnesiales</taxon>
        <taxon>Prymnesiaceae</taxon>
        <taxon>Prymnesium</taxon>
    </lineage>
</organism>
<dbReference type="EMBL" id="JBGBPQ010000002">
    <property type="protein sequence ID" value="KAL1528101.1"/>
    <property type="molecule type" value="Genomic_DNA"/>
</dbReference>
<proteinExistence type="predicted"/>
<accession>A0AB34K4U6</accession>
<dbReference type="Proteomes" id="UP001515480">
    <property type="component" value="Unassembled WGS sequence"/>
</dbReference>
<evidence type="ECO:0000256" key="1">
    <source>
        <dbReference type="SAM" id="MobiDB-lite"/>
    </source>
</evidence>
<feature type="chain" id="PRO_5044263689" evidence="2">
    <location>
        <begin position="19"/>
        <end position="215"/>
    </location>
</feature>
<reference evidence="3 4" key="1">
    <citation type="journal article" date="2024" name="Science">
        <title>Giant polyketide synthase enzymes in the biosynthesis of giant marine polyether toxins.</title>
        <authorList>
            <person name="Fallon T.R."/>
            <person name="Shende V.V."/>
            <person name="Wierzbicki I.H."/>
            <person name="Pendleton A.L."/>
            <person name="Watervoot N.F."/>
            <person name="Auber R.P."/>
            <person name="Gonzalez D.J."/>
            <person name="Wisecaver J.H."/>
            <person name="Moore B.S."/>
        </authorList>
    </citation>
    <scope>NUCLEOTIDE SEQUENCE [LARGE SCALE GENOMIC DNA]</scope>
    <source>
        <strain evidence="3 4">12B1</strain>
    </source>
</reference>
<feature type="compositionally biased region" description="Basic and acidic residues" evidence="1">
    <location>
        <begin position="175"/>
        <end position="189"/>
    </location>
</feature>
<name>A0AB34K4U6_PRYPA</name>
<comment type="caution">
    <text evidence="3">The sequence shown here is derived from an EMBL/GenBank/DDBJ whole genome shotgun (WGS) entry which is preliminary data.</text>
</comment>
<sequence>MRLLALLLALAAPRPLDAVCRDYCVSSCCGFSHPANECSSCDESYECNPRAKCYSEPSERSAASSAGSSERPCAEICATGAVGCCTFSQPAKECSGCPSSTDGCHPGAECYHEGEPGTIKLMRSKGAPSSLEEEPLQETPPSEQEPTRQRTKHEHSPRPRPQGRHQHTPTPASGTHEHTPQSKRREAGSKHVHTPQSTSERATSPEVDVEPKREL</sequence>
<keyword evidence="4" id="KW-1185">Reference proteome</keyword>
<feature type="signal peptide" evidence="2">
    <location>
        <begin position="1"/>
        <end position="18"/>
    </location>
</feature>